<protein>
    <recommendedName>
        <fullName evidence="4">ZIP Zinc transporter</fullName>
    </recommendedName>
</protein>
<reference evidence="2 3" key="1">
    <citation type="submission" date="2022-06" db="EMBL/GenBank/DDBJ databases">
        <title>Halomicroarcula sp. a new haloarchaeum isolate from saline soil.</title>
        <authorList>
            <person name="Strakova D."/>
            <person name="Galisteo C."/>
            <person name="Sanchez-Porro C."/>
            <person name="Ventosa A."/>
        </authorList>
    </citation>
    <scope>NUCLEOTIDE SEQUENCE [LARGE SCALE GENOMIC DNA]</scope>
    <source>
        <strain evidence="2 3">S3CR25-11</strain>
    </source>
</reference>
<evidence type="ECO:0000313" key="2">
    <source>
        <dbReference type="EMBL" id="MDS0282205.1"/>
    </source>
</evidence>
<evidence type="ECO:0000256" key="1">
    <source>
        <dbReference type="SAM" id="Phobius"/>
    </source>
</evidence>
<keyword evidence="1" id="KW-0812">Transmembrane</keyword>
<comment type="caution">
    <text evidence="2">The sequence shown here is derived from an EMBL/GenBank/DDBJ whole genome shotgun (WGS) entry which is preliminary data.</text>
</comment>
<keyword evidence="3" id="KW-1185">Reference proteome</keyword>
<feature type="transmembrane region" description="Helical" evidence="1">
    <location>
        <begin position="124"/>
        <end position="144"/>
    </location>
</feature>
<feature type="transmembrane region" description="Helical" evidence="1">
    <location>
        <begin position="74"/>
        <end position="96"/>
    </location>
</feature>
<dbReference type="Proteomes" id="UP001268864">
    <property type="component" value="Unassembled WGS sequence"/>
</dbReference>
<sequence length="254" mass="26549">MAATSTGVAVLLAGGLAAVHAVAGRLRFLTSIPRSQYLSLAGSVSVAYVFAHLLPEVTARQAELAAAAESPLPGVFAGEQALFTVALAGFAVFYALEQLAARSRRRSGPGAVAGGATTPTSERVFWLHIGSFAVYNVLVGYFLFHREATGTVALLLYFVAMALHFVVNDHGLRERHRAAYSRIGRWVLVASIGCGALVGVLVAVSTTVLGLLLAFLAGGVILNVIKEELPEERESSVPAFAVGLVGYTAILLSV</sequence>
<feature type="transmembrane region" description="Helical" evidence="1">
    <location>
        <begin position="237"/>
        <end position="253"/>
    </location>
</feature>
<name>A0ABU2FN65_9EURY</name>
<dbReference type="RefSeq" id="WP_310900034.1">
    <property type="nucleotide sequence ID" value="NZ_JAMQOS010000002.1"/>
</dbReference>
<gene>
    <name evidence="2" type="ORF">NDI86_08715</name>
</gene>
<feature type="transmembrane region" description="Helical" evidence="1">
    <location>
        <begin position="35"/>
        <end position="54"/>
    </location>
</feature>
<feature type="transmembrane region" description="Helical" evidence="1">
    <location>
        <begin position="183"/>
        <end position="202"/>
    </location>
</feature>
<feature type="transmembrane region" description="Helical" evidence="1">
    <location>
        <begin position="150"/>
        <end position="171"/>
    </location>
</feature>
<dbReference type="EMBL" id="JAMQOS010000002">
    <property type="protein sequence ID" value="MDS0282205.1"/>
    <property type="molecule type" value="Genomic_DNA"/>
</dbReference>
<evidence type="ECO:0000313" key="3">
    <source>
        <dbReference type="Proteomes" id="UP001268864"/>
    </source>
</evidence>
<feature type="transmembrane region" description="Helical" evidence="1">
    <location>
        <begin position="6"/>
        <end position="23"/>
    </location>
</feature>
<proteinExistence type="predicted"/>
<evidence type="ECO:0008006" key="4">
    <source>
        <dbReference type="Google" id="ProtNLM"/>
    </source>
</evidence>
<organism evidence="2 3">
    <name type="scientific">Haloarcula onubensis</name>
    <dbReference type="NCBI Taxonomy" id="2950539"/>
    <lineage>
        <taxon>Archaea</taxon>
        <taxon>Methanobacteriati</taxon>
        <taxon>Methanobacteriota</taxon>
        <taxon>Stenosarchaea group</taxon>
        <taxon>Halobacteria</taxon>
        <taxon>Halobacteriales</taxon>
        <taxon>Haloarculaceae</taxon>
        <taxon>Haloarcula</taxon>
    </lineage>
</organism>
<keyword evidence="1" id="KW-0472">Membrane</keyword>
<keyword evidence="1" id="KW-1133">Transmembrane helix</keyword>
<accession>A0ABU2FN65</accession>